<protein>
    <submittedName>
        <fullName evidence="1">Uncharacterized protein</fullName>
    </submittedName>
</protein>
<dbReference type="Pfam" id="PF21627">
    <property type="entry name" value="BTH_I2711-like"/>
    <property type="match status" value="1"/>
</dbReference>
<dbReference type="InterPro" id="IPR048850">
    <property type="entry name" value="BTH_I2711-like"/>
</dbReference>
<gene>
    <name evidence="1" type="ORF">SAMN05192542_115104</name>
</gene>
<dbReference type="Proteomes" id="UP000199120">
    <property type="component" value="Unassembled WGS sequence"/>
</dbReference>
<organism evidence="1 2">
    <name type="scientific">Paraburkholderia caballeronis</name>
    <dbReference type="NCBI Taxonomy" id="416943"/>
    <lineage>
        <taxon>Bacteria</taxon>
        <taxon>Pseudomonadati</taxon>
        <taxon>Pseudomonadota</taxon>
        <taxon>Betaproteobacteria</taxon>
        <taxon>Burkholderiales</taxon>
        <taxon>Burkholderiaceae</taxon>
        <taxon>Paraburkholderia</taxon>
    </lineage>
</organism>
<reference evidence="2" key="1">
    <citation type="submission" date="2016-10" db="EMBL/GenBank/DDBJ databases">
        <authorList>
            <person name="Varghese N."/>
            <person name="Submissions S."/>
        </authorList>
    </citation>
    <scope>NUCLEOTIDE SEQUENCE [LARGE SCALE GENOMIC DNA]</scope>
    <source>
        <strain evidence="2">LMG 26416</strain>
    </source>
</reference>
<dbReference type="AlphaFoldDB" id="A0A1H7TJI5"/>
<evidence type="ECO:0000313" key="2">
    <source>
        <dbReference type="Proteomes" id="UP000199120"/>
    </source>
</evidence>
<dbReference type="Gene3D" id="1.10.150.610">
    <property type="match status" value="1"/>
</dbReference>
<dbReference type="EMBL" id="FOAJ01000015">
    <property type="protein sequence ID" value="SEL84951.1"/>
    <property type="molecule type" value="Genomic_DNA"/>
</dbReference>
<sequence>MERFFMPRTRAIALIVTARRTMLAHADERLPADAQRMRDGAIALERLLLDVRAGRVDSFELMHPTPIHVTVSSESES</sequence>
<proteinExistence type="predicted"/>
<accession>A0A1H7TJI5</accession>
<keyword evidence="2" id="KW-1185">Reference proteome</keyword>
<name>A0A1H7TJI5_9BURK</name>
<evidence type="ECO:0000313" key="1">
    <source>
        <dbReference type="EMBL" id="SEL84951.1"/>
    </source>
</evidence>